<gene>
    <name evidence="3" type="ORF">SIN8267_03313</name>
</gene>
<dbReference type="InterPro" id="IPR050570">
    <property type="entry name" value="Cell_wall_metabolism_enzyme"/>
</dbReference>
<dbReference type="EMBL" id="CAKLPX010000005">
    <property type="protein sequence ID" value="CAH0993172.1"/>
    <property type="molecule type" value="Genomic_DNA"/>
</dbReference>
<evidence type="ECO:0000259" key="2">
    <source>
        <dbReference type="Pfam" id="PF01551"/>
    </source>
</evidence>
<dbReference type="SUPFAM" id="SSF51261">
    <property type="entry name" value="Duplicated hybrid motif"/>
    <property type="match status" value="1"/>
</dbReference>
<dbReference type="Gene3D" id="2.70.70.10">
    <property type="entry name" value="Glucose Permease (Domain IIA)"/>
    <property type="match status" value="1"/>
</dbReference>
<dbReference type="Proteomes" id="UP000838100">
    <property type="component" value="Unassembled WGS sequence"/>
</dbReference>
<evidence type="ECO:0000256" key="1">
    <source>
        <dbReference type="SAM" id="Phobius"/>
    </source>
</evidence>
<evidence type="ECO:0000313" key="3">
    <source>
        <dbReference type="EMBL" id="CAH0993172.1"/>
    </source>
</evidence>
<protein>
    <recommendedName>
        <fullName evidence="2">M23ase beta-sheet core domain-containing protein</fullName>
    </recommendedName>
</protein>
<dbReference type="InterPro" id="IPR016047">
    <property type="entry name" value="M23ase_b-sheet_dom"/>
</dbReference>
<sequence length="311" mass="34441">MKIIVVSDRGDRTHSFHLNKLTRYGAAALLLSLIVAVSFFSYKLYSLNSQDGFQQQANQTWSVRLDRQRGDIADIQQQAERDLSALTLQIADIQSRLVRIDALGQRVAEAAKLAKGEFDFSRKPAVGGPSSADGDATLNYQPPAFMDLINQLNAELNDRERQLKIINDIMVNREQSSESFLSGRPIKKGWLSSPFGRRTDPFNGRIAMHNGVDFAGEEGSKVIAVAAGVVTFEGRMSGYGNMVELTHSNGYKTRYAHNATHLVKVGDVVKKGDPITLMGSTGRSTGPHVHFEVLRNDVKVDPSRYIYRASR</sequence>
<dbReference type="Pfam" id="PF01551">
    <property type="entry name" value="Peptidase_M23"/>
    <property type="match status" value="1"/>
</dbReference>
<feature type="domain" description="M23ase beta-sheet core" evidence="2">
    <location>
        <begin position="208"/>
        <end position="302"/>
    </location>
</feature>
<keyword evidence="4" id="KW-1185">Reference proteome</keyword>
<accession>A0ABM9AK79</accession>
<keyword evidence="1" id="KW-1133">Transmembrane helix</keyword>
<dbReference type="PANTHER" id="PTHR21666">
    <property type="entry name" value="PEPTIDASE-RELATED"/>
    <property type="match status" value="1"/>
</dbReference>
<organism evidence="3 4">
    <name type="scientific">Sinobacterium norvegicum</name>
    <dbReference type="NCBI Taxonomy" id="1641715"/>
    <lineage>
        <taxon>Bacteria</taxon>
        <taxon>Pseudomonadati</taxon>
        <taxon>Pseudomonadota</taxon>
        <taxon>Gammaproteobacteria</taxon>
        <taxon>Cellvibrionales</taxon>
        <taxon>Spongiibacteraceae</taxon>
        <taxon>Sinobacterium</taxon>
    </lineage>
</organism>
<feature type="transmembrane region" description="Helical" evidence="1">
    <location>
        <begin position="21"/>
        <end position="42"/>
    </location>
</feature>
<name>A0ABM9AK79_9GAMM</name>
<dbReference type="RefSeq" id="WP_237445856.1">
    <property type="nucleotide sequence ID" value="NZ_CAKLPX010000005.1"/>
</dbReference>
<reference evidence="3" key="1">
    <citation type="submission" date="2021-12" db="EMBL/GenBank/DDBJ databases">
        <authorList>
            <person name="Rodrigo-Torres L."/>
            <person name="Arahal R. D."/>
            <person name="Lucena T."/>
        </authorList>
    </citation>
    <scope>NUCLEOTIDE SEQUENCE</scope>
    <source>
        <strain evidence="3">CECT 8267</strain>
    </source>
</reference>
<dbReference type="InterPro" id="IPR011055">
    <property type="entry name" value="Dup_hybrid_motif"/>
</dbReference>
<proteinExistence type="predicted"/>
<evidence type="ECO:0000313" key="4">
    <source>
        <dbReference type="Proteomes" id="UP000838100"/>
    </source>
</evidence>
<keyword evidence="1" id="KW-0472">Membrane</keyword>
<dbReference type="CDD" id="cd12797">
    <property type="entry name" value="M23_peptidase"/>
    <property type="match status" value="1"/>
</dbReference>
<comment type="caution">
    <text evidence="3">The sequence shown here is derived from an EMBL/GenBank/DDBJ whole genome shotgun (WGS) entry which is preliminary data.</text>
</comment>
<keyword evidence="1" id="KW-0812">Transmembrane</keyword>
<dbReference type="PANTHER" id="PTHR21666:SF291">
    <property type="entry name" value="STAGE II SPORULATION PROTEIN Q"/>
    <property type="match status" value="1"/>
</dbReference>